<accession>A0A5D3J5E2</accession>
<reference evidence="1 2" key="1">
    <citation type="submission" date="2019-08" db="EMBL/GenBank/DDBJ databases">
        <title>Phenotypic and genetic characterization of extended-spectrum b-lactamase-producing hypermucoviscous Klebsiella pneumoniae from Chile.</title>
        <authorList>
            <person name="Morales-Leon F."/>
            <person name="Caro C."/>
            <person name="Opazo-Capurro A."/>
            <person name="Lincopan N."/>
            <person name="Dominguez-Yevenes M."/>
            <person name="Lima C."/>
            <person name="Bello-Toledo H."/>
            <person name="Gonzalez-Rocha G."/>
        </authorList>
    </citation>
    <scope>NUCLEOTIDE SEQUENCE [LARGE SCALE GENOMIC DNA]</scope>
    <source>
        <strain evidence="1 2">UCO-494</strain>
    </source>
</reference>
<proteinExistence type="predicted"/>
<organism evidence="1 2">
    <name type="scientific">Klebsiella pneumoniae</name>
    <dbReference type="NCBI Taxonomy" id="573"/>
    <lineage>
        <taxon>Bacteria</taxon>
        <taxon>Pseudomonadati</taxon>
        <taxon>Pseudomonadota</taxon>
        <taxon>Gammaproteobacteria</taxon>
        <taxon>Enterobacterales</taxon>
        <taxon>Enterobacteriaceae</taxon>
        <taxon>Klebsiella/Raoultella group</taxon>
        <taxon>Klebsiella</taxon>
        <taxon>Klebsiella pneumoniae complex</taxon>
    </lineage>
</organism>
<evidence type="ECO:0000313" key="1">
    <source>
        <dbReference type="EMBL" id="TYL70461.1"/>
    </source>
</evidence>
<evidence type="ECO:0000313" key="2">
    <source>
        <dbReference type="Proteomes" id="UP000322977"/>
    </source>
</evidence>
<sequence length="89" mass="9975">MNQLTKTKPILLTYAQREALEIIQSEERARSPYGAAPSIPELVRSLLDIALKDVYADIENKKQLAELLKPAPIADTANKDFSKAHLEEE</sequence>
<protein>
    <submittedName>
        <fullName evidence="1">Uncharacterized protein</fullName>
    </submittedName>
</protein>
<gene>
    <name evidence="1" type="ORF">FXN67_29845</name>
</gene>
<dbReference type="Proteomes" id="UP000322977">
    <property type="component" value="Unassembled WGS sequence"/>
</dbReference>
<comment type="caution">
    <text evidence="1">The sequence shown here is derived from an EMBL/GenBank/DDBJ whole genome shotgun (WGS) entry which is preliminary data.</text>
</comment>
<dbReference type="EMBL" id="VSSY01000090">
    <property type="protein sequence ID" value="TYL70461.1"/>
    <property type="molecule type" value="Genomic_DNA"/>
</dbReference>
<dbReference type="AlphaFoldDB" id="A0A5D3J5E2"/>
<dbReference type="RefSeq" id="WP_071570759.1">
    <property type="nucleotide sequence ID" value="NZ_CAWOYW010000452.1"/>
</dbReference>
<name>A0A5D3J5E2_KLEPN</name>